<evidence type="ECO:0000313" key="1">
    <source>
        <dbReference type="EMBL" id="QDU22725.1"/>
    </source>
</evidence>
<dbReference type="RefSeq" id="WP_202920351.1">
    <property type="nucleotide sequence ID" value="NZ_CP036273.1"/>
</dbReference>
<dbReference type="AlphaFoldDB" id="A0A517XYY7"/>
<dbReference type="NCBIfam" id="TIGR02574">
    <property type="entry name" value="stabl_TIGR02574"/>
    <property type="match status" value="1"/>
</dbReference>
<proteinExistence type="predicted"/>
<name>A0A517XYY7_9BACT</name>
<dbReference type="KEGG" id="uli:ETAA1_47110"/>
<dbReference type="EMBL" id="CP036273">
    <property type="protein sequence ID" value="QDU22725.1"/>
    <property type="molecule type" value="Genomic_DNA"/>
</dbReference>
<dbReference type="InterPro" id="IPR013406">
    <property type="entry name" value="CHP02574_addiction_mod"/>
</dbReference>
<gene>
    <name evidence="1" type="ORF">ETAA1_47110</name>
</gene>
<protein>
    <submittedName>
        <fullName evidence="1">Addiction module component</fullName>
    </submittedName>
</protein>
<reference evidence="1 2" key="1">
    <citation type="submission" date="2019-02" db="EMBL/GenBank/DDBJ databases">
        <title>Deep-cultivation of Planctomycetes and their phenomic and genomic characterization uncovers novel biology.</title>
        <authorList>
            <person name="Wiegand S."/>
            <person name="Jogler M."/>
            <person name="Boedeker C."/>
            <person name="Pinto D."/>
            <person name="Vollmers J."/>
            <person name="Rivas-Marin E."/>
            <person name="Kohn T."/>
            <person name="Peeters S.H."/>
            <person name="Heuer A."/>
            <person name="Rast P."/>
            <person name="Oberbeckmann S."/>
            <person name="Bunk B."/>
            <person name="Jeske O."/>
            <person name="Meyerdierks A."/>
            <person name="Storesund J.E."/>
            <person name="Kallscheuer N."/>
            <person name="Luecker S."/>
            <person name="Lage O.M."/>
            <person name="Pohl T."/>
            <person name="Merkel B.J."/>
            <person name="Hornburger P."/>
            <person name="Mueller R.-W."/>
            <person name="Bruemmer F."/>
            <person name="Labrenz M."/>
            <person name="Spormann A.M."/>
            <person name="Op den Camp H."/>
            <person name="Overmann J."/>
            <person name="Amann R."/>
            <person name="Jetten M.S.M."/>
            <person name="Mascher T."/>
            <person name="Medema M.H."/>
            <person name="Devos D.P."/>
            <person name="Kaster A.-K."/>
            <person name="Ovreas L."/>
            <person name="Rohde M."/>
            <person name="Galperin M.Y."/>
            <person name="Jogler C."/>
        </authorList>
    </citation>
    <scope>NUCLEOTIDE SEQUENCE [LARGE SCALE GENOMIC DNA]</scope>
    <source>
        <strain evidence="1 2">ETA_A1</strain>
    </source>
</reference>
<organism evidence="1 2">
    <name type="scientific">Urbifossiella limnaea</name>
    <dbReference type="NCBI Taxonomy" id="2528023"/>
    <lineage>
        <taxon>Bacteria</taxon>
        <taxon>Pseudomonadati</taxon>
        <taxon>Planctomycetota</taxon>
        <taxon>Planctomycetia</taxon>
        <taxon>Gemmatales</taxon>
        <taxon>Gemmataceae</taxon>
        <taxon>Urbifossiella</taxon>
    </lineage>
</organism>
<evidence type="ECO:0000313" key="2">
    <source>
        <dbReference type="Proteomes" id="UP000319576"/>
    </source>
</evidence>
<dbReference type="Proteomes" id="UP000319576">
    <property type="component" value="Chromosome"/>
</dbReference>
<keyword evidence="2" id="KW-1185">Reference proteome</keyword>
<dbReference type="Pfam" id="PF09720">
    <property type="entry name" value="Unstab_antitox"/>
    <property type="match status" value="1"/>
</dbReference>
<sequence length="74" mass="8446">MTVESLLRQAEALTPDERRELAARLMEAEPADDAPVTDSQLAEFRRRDAEMDADPSKRLPWEEVYAATMKRLGQ</sequence>
<accession>A0A517XYY7</accession>